<evidence type="ECO:0000313" key="9">
    <source>
        <dbReference type="EMBL" id="SIT95244.1"/>
    </source>
</evidence>
<name>A0A1R3XTW5_9BACT</name>
<dbReference type="EC" id="3.4.-.-" evidence="8"/>
<dbReference type="Gene3D" id="3.90.1680.10">
    <property type="entry name" value="SOS response associated peptidase-like"/>
    <property type="match status" value="1"/>
</dbReference>
<gene>
    <name evidence="9" type="ORF">SAMN05444128_3982</name>
</gene>
<organism evidence="9 10">
    <name type="scientific">Pontibacter indicus</name>
    <dbReference type="NCBI Taxonomy" id="1317125"/>
    <lineage>
        <taxon>Bacteria</taxon>
        <taxon>Pseudomonadati</taxon>
        <taxon>Bacteroidota</taxon>
        <taxon>Cytophagia</taxon>
        <taxon>Cytophagales</taxon>
        <taxon>Hymenobacteraceae</taxon>
        <taxon>Pontibacter</taxon>
    </lineage>
</organism>
<dbReference type="InterPro" id="IPR036590">
    <property type="entry name" value="SRAP-like"/>
</dbReference>
<dbReference type="EMBL" id="FTPP01000006">
    <property type="protein sequence ID" value="SIT95244.1"/>
    <property type="molecule type" value="Genomic_DNA"/>
</dbReference>
<evidence type="ECO:0000256" key="6">
    <source>
        <dbReference type="ARBA" id="ARBA00023125"/>
    </source>
</evidence>
<dbReference type="PANTHER" id="PTHR13604">
    <property type="entry name" value="DC12-RELATED"/>
    <property type="match status" value="1"/>
</dbReference>
<sequence>MLVFSYGMTASPAFRHSLVVVAVSGTNSEFKMTVPRILCEAIRQNSNKIMCGRYSLIPKTTKGRSRAAKLVKQYLQEAHYNAAPSQALPVVTGQEPDKLQLFSWGLQPFWAKDAKAVKRSINARAETLAEKPSFRKLLTSKRCLVPADGFFEWQVTGQGKVPFRLMLKSEELFTFAGLWDEWADRNTGEVLHTFTIITTEANDVVKPIHDRMPVLLTPEAEELWLNGNETQAGLLSLLVPYSAEEMKAYAVSPLLNSPAHNVPEVLNSL</sequence>
<evidence type="ECO:0000256" key="2">
    <source>
        <dbReference type="ARBA" id="ARBA00022670"/>
    </source>
</evidence>
<evidence type="ECO:0000256" key="8">
    <source>
        <dbReference type="RuleBase" id="RU364100"/>
    </source>
</evidence>
<dbReference type="GO" id="GO:0106300">
    <property type="term" value="P:protein-DNA covalent cross-linking repair"/>
    <property type="evidence" value="ECO:0007669"/>
    <property type="project" value="InterPro"/>
</dbReference>
<keyword evidence="5" id="KW-0190">Covalent protein-DNA linkage</keyword>
<keyword evidence="10" id="KW-1185">Reference proteome</keyword>
<dbReference type="SUPFAM" id="SSF143081">
    <property type="entry name" value="BB1717-like"/>
    <property type="match status" value="1"/>
</dbReference>
<keyword evidence="6" id="KW-0238">DNA-binding</keyword>
<proteinExistence type="inferred from homology"/>
<dbReference type="AlphaFoldDB" id="A0A1R3XTW5"/>
<keyword evidence="3" id="KW-0227">DNA damage</keyword>
<comment type="similarity">
    <text evidence="1 8">Belongs to the SOS response-associated peptidase family.</text>
</comment>
<keyword evidence="2 8" id="KW-0645">Protease</keyword>
<evidence type="ECO:0000256" key="4">
    <source>
        <dbReference type="ARBA" id="ARBA00022801"/>
    </source>
</evidence>
<dbReference type="PANTHER" id="PTHR13604:SF0">
    <property type="entry name" value="ABASIC SITE PROCESSING PROTEIN HMCES"/>
    <property type="match status" value="1"/>
</dbReference>
<evidence type="ECO:0000256" key="1">
    <source>
        <dbReference type="ARBA" id="ARBA00008136"/>
    </source>
</evidence>
<dbReference type="GO" id="GO:0006508">
    <property type="term" value="P:proteolysis"/>
    <property type="evidence" value="ECO:0007669"/>
    <property type="project" value="UniProtKB-KW"/>
</dbReference>
<reference evidence="10" key="1">
    <citation type="submission" date="2017-01" db="EMBL/GenBank/DDBJ databases">
        <authorList>
            <person name="Varghese N."/>
            <person name="Submissions S."/>
        </authorList>
    </citation>
    <scope>NUCLEOTIDE SEQUENCE [LARGE SCALE GENOMIC DNA]</scope>
    <source>
        <strain evidence="10">LP100</strain>
    </source>
</reference>
<dbReference type="GO" id="GO:0003697">
    <property type="term" value="F:single-stranded DNA binding"/>
    <property type="evidence" value="ECO:0007669"/>
    <property type="project" value="InterPro"/>
</dbReference>
<protein>
    <recommendedName>
        <fullName evidence="8">Abasic site processing protein</fullName>
        <ecNumber evidence="8">3.4.-.-</ecNumber>
    </recommendedName>
</protein>
<evidence type="ECO:0000313" key="10">
    <source>
        <dbReference type="Proteomes" id="UP000187181"/>
    </source>
</evidence>
<dbReference type="GO" id="GO:0016829">
    <property type="term" value="F:lyase activity"/>
    <property type="evidence" value="ECO:0007669"/>
    <property type="project" value="UniProtKB-KW"/>
</dbReference>
<dbReference type="Pfam" id="PF02586">
    <property type="entry name" value="SRAP"/>
    <property type="match status" value="1"/>
</dbReference>
<dbReference type="Proteomes" id="UP000187181">
    <property type="component" value="Unassembled WGS sequence"/>
</dbReference>
<keyword evidence="7" id="KW-0456">Lyase</keyword>
<keyword evidence="4 8" id="KW-0378">Hydrolase</keyword>
<dbReference type="GO" id="GO:0008233">
    <property type="term" value="F:peptidase activity"/>
    <property type="evidence" value="ECO:0007669"/>
    <property type="project" value="UniProtKB-KW"/>
</dbReference>
<dbReference type="InterPro" id="IPR003738">
    <property type="entry name" value="SRAP"/>
</dbReference>
<evidence type="ECO:0000256" key="7">
    <source>
        <dbReference type="ARBA" id="ARBA00023239"/>
    </source>
</evidence>
<evidence type="ECO:0000256" key="5">
    <source>
        <dbReference type="ARBA" id="ARBA00023124"/>
    </source>
</evidence>
<evidence type="ECO:0000256" key="3">
    <source>
        <dbReference type="ARBA" id="ARBA00022763"/>
    </source>
</evidence>
<accession>A0A1R3XTW5</accession>